<reference evidence="2" key="1">
    <citation type="submission" date="2020-03" db="EMBL/GenBank/DDBJ databases">
        <title>The deep terrestrial virosphere.</title>
        <authorList>
            <person name="Holmfeldt K."/>
            <person name="Nilsson E."/>
            <person name="Simone D."/>
            <person name="Lopez-Fernandez M."/>
            <person name="Wu X."/>
            <person name="de Brujin I."/>
            <person name="Lundin D."/>
            <person name="Andersson A."/>
            <person name="Bertilsson S."/>
            <person name="Dopson M."/>
        </authorList>
    </citation>
    <scope>NUCLEOTIDE SEQUENCE</scope>
    <source>
        <strain evidence="1">MM171A00145</strain>
        <strain evidence="2">MM171B03089</strain>
    </source>
</reference>
<protein>
    <submittedName>
        <fullName evidence="2">Uncharacterized protein</fullName>
    </submittedName>
</protein>
<organism evidence="2">
    <name type="scientific">viral metagenome</name>
    <dbReference type="NCBI Taxonomy" id="1070528"/>
    <lineage>
        <taxon>unclassified sequences</taxon>
        <taxon>metagenomes</taxon>
        <taxon>organismal metagenomes</taxon>
    </lineage>
</organism>
<dbReference type="AlphaFoldDB" id="A0A6M3X7M7"/>
<name>A0A6M3X7M7_9ZZZZ</name>
<sequence length="81" mass="9385">MSNERELLAIRDEVLNYTPEQIKVLICDDGFDTLVWLVDDNADVYFSLSLFGVKRFPRPYPEIKLLVRAAIDVLNAQRLTK</sequence>
<gene>
    <name evidence="1" type="ORF">MM171A00145_0095</name>
    <name evidence="2" type="ORF">MM171B03089_0002</name>
</gene>
<evidence type="ECO:0000313" key="1">
    <source>
        <dbReference type="EMBL" id="QJB01158.1"/>
    </source>
</evidence>
<dbReference type="EMBL" id="MT143951">
    <property type="protein sequence ID" value="QJH93153.1"/>
    <property type="molecule type" value="Genomic_DNA"/>
</dbReference>
<proteinExistence type="predicted"/>
<evidence type="ECO:0000313" key="2">
    <source>
        <dbReference type="EMBL" id="QJH93153.1"/>
    </source>
</evidence>
<dbReference type="EMBL" id="MT143705">
    <property type="protein sequence ID" value="QJB01158.1"/>
    <property type="molecule type" value="Genomic_DNA"/>
</dbReference>
<accession>A0A6M3X7M7</accession>